<dbReference type="EMBL" id="KV429137">
    <property type="protein sequence ID" value="KZT64202.1"/>
    <property type="molecule type" value="Genomic_DNA"/>
</dbReference>
<feature type="transmembrane region" description="Helical" evidence="1">
    <location>
        <begin position="135"/>
        <end position="161"/>
    </location>
</feature>
<keyword evidence="3" id="KW-1185">Reference proteome</keyword>
<dbReference type="PANTHER" id="PTHR38646:SF1">
    <property type="entry name" value="DUF202 DOMAIN-CONTAINING PROTEIN"/>
    <property type="match status" value="1"/>
</dbReference>
<protein>
    <recommendedName>
        <fullName evidence="4">DUF202 domain-containing protein</fullName>
    </recommendedName>
</protein>
<evidence type="ECO:0008006" key="4">
    <source>
        <dbReference type="Google" id="ProtNLM"/>
    </source>
</evidence>
<feature type="transmembrane region" description="Helical" evidence="1">
    <location>
        <begin position="80"/>
        <end position="98"/>
    </location>
</feature>
<evidence type="ECO:0000313" key="3">
    <source>
        <dbReference type="Proteomes" id="UP000076727"/>
    </source>
</evidence>
<organism evidence="2 3">
    <name type="scientific">Daedalea quercina L-15889</name>
    <dbReference type="NCBI Taxonomy" id="1314783"/>
    <lineage>
        <taxon>Eukaryota</taxon>
        <taxon>Fungi</taxon>
        <taxon>Dikarya</taxon>
        <taxon>Basidiomycota</taxon>
        <taxon>Agaricomycotina</taxon>
        <taxon>Agaricomycetes</taxon>
        <taxon>Polyporales</taxon>
        <taxon>Fomitopsis</taxon>
    </lineage>
</organism>
<keyword evidence="1" id="KW-1133">Transmembrane helix</keyword>
<name>A0A165LBI6_9APHY</name>
<feature type="transmembrane region" description="Helical" evidence="1">
    <location>
        <begin position="55"/>
        <end position="74"/>
    </location>
</feature>
<dbReference type="OrthoDB" id="2555434at2759"/>
<keyword evidence="1" id="KW-0472">Membrane</keyword>
<gene>
    <name evidence="2" type="ORF">DAEQUDRAFT_769905</name>
</gene>
<proteinExistence type="predicted"/>
<evidence type="ECO:0000313" key="2">
    <source>
        <dbReference type="EMBL" id="KZT64202.1"/>
    </source>
</evidence>
<dbReference type="AlphaFoldDB" id="A0A165LBI6"/>
<reference evidence="2 3" key="1">
    <citation type="journal article" date="2016" name="Mol. Biol. Evol.">
        <title>Comparative Genomics of Early-Diverging Mushroom-Forming Fungi Provides Insights into the Origins of Lignocellulose Decay Capabilities.</title>
        <authorList>
            <person name="Nagy L.G."/>
            <person name="Riley R."/>
            <person name="Tritt A."/>
            <person name="Adam C."/>
            <person name="Daum C."/>
            <person name="Floudas D."/>
            <person name="Sun H."/>
            <person name="Yadav J.S."/>
            <person name="Pangilinan J."/>
            <person name="Larsson K.H."/>
            <person name="Matsuura K."/>
            <person name="Barry K."/>
            <person name="Labutti K."/>
            <person name="Kuo R."/>
            <person name="Ohm R.A."/>
            <person name="Bhattacharya S.S."/>
            <person name="Shirouzu T."/>
            <person name="Yoshinaga Y."/>
            <person name="Martin F.M."/>
            <person name="Grigoriev I.V."/>
            <person name="Hibbett D.S."/>
        </authorList>
    </citation>
    <scope>NUCLEOTIDE SEQUENCE [LARGE SCALE GENOMIC DNA]</scope>
    <source>
        <strain evidence="2 3">L-15889</strain>
    </source>
</reference>
<dbReference type="PANTHER" id="PTHR38646">
    <property type="entry name" value="YALI0F00814P"/>
    <property type="match status" value="1"/>
</dbReference>
<evidence type="ECO:0000256" key="1">
    <source>
        <dbReference type="SAM" id="Phobius"/>
    </source>
</evidence>
<dbReference type="Proteomes" id="UP000076727">
    <property type="component" value="Unassembled WGS sequence"/>
</dbReference>
<accession>A0A165LBI6</accession>
<keyword evidence="1" id="KW-0812">Transmembrane</keyword>
<sequence>MTSTCLFTTPELSPHDDECAKHRFYRGHRSHSFYLAEDDNALLELRARQRTFDGAYTRGAMATFGYSLTILRLFDKRFADIGIVYAILAGLLYVVAFLRHRKSRHDFADKHVGRTWAHALPTIGQKGKQNFGRPLATASWFVLLLTAIVALVEAALLALIMRIDLSNLVAEQGITD</sequence>